<dbReference type="AlphaFoldDB" id="A0A2K4Y7L1"/>
<dbReference type="InterPro" id="IPR001466">
    <property type="entry name" value="Beta-lactam-related"/>
</dbReference>
<name>A0A2K4Y7L1_9MYCO</name>
<dbReference type="PANTHER" id="PTHR43283">
    <property type="entry name" value="BETA-LACTAMASE-RELATED"/>
    <property type="match status" value="1"/>
</dbReference>
<gene>
    <name evidence="4" type="ORF">MAAFP003_1445</name>
</gene>
<dbReference type="EMBL" id="FXEG02000002">
    <property type="protein sequence ID" value="SOX52778.1"/>
    <property type="molecule type" value="Genomic_DNA"/>
</dbReference>
<dbReference type="PANTHER" id="PTHR43283:SF11">
    <property type="entry name" value="BETA-LACTAMASE-RELATED DOMAIN-CONTAINING PROTEIN"/>
    <property type="match status" value="1"/>
</dbReference>
<dbReference type="GO" id="GO:0016787">
    <property type="term" value="F:hydrolase activity"/>
    <property type="evidence" value="ECO:0007669"/>
    <property type="project" value="UniProtKB-KW"/>
</dbReference>
<keyword evidence="5" id="KW-1185">Reference proteome</keyword>
<feature type="region of interest" description="Disordered" evidence="2">
    <location>
        <begin position="301"/>
        <end position="320"/>
    </location>
</feature>
<comment type="caution">
    <text evidence="4">The sequence shown here is derived from an EMBL/GenBank/DDBJ whole genome shotgun (WGS) entry which is preliminary data.</text>
</comment>
<evidence type="ECO:0000313" key="5">
    <source>
        <dbReference type="Proteomes" id="UP000236318"/>
    </source>
</evidence>
<reference evidence="4" key="1">
    <citation type="submission" date="2018-01" db="EMBL/GenBank/DDBJ databases">
        <authorList>
            <consortium name="Urmite Genomes"/>
        </authorList>
    </citation>
    <scope>NUCLEOTIDE SEQUENCE [LARGE SCALE GENOMIC DNA]</scope>
    <source>
        <strain evidence="4">AFP003</strain>
    </source>
</reference>
<feature type="region of interest" description="Disordered" evidence="2">
    <location>
        <begin position="378"/>
        <end position="409"/>
    </location>
</feature>
<dbReference type="SUPFAM" id="SSF56601">
    <property type="entry name" value="beta-lactamase/transpeptidase-like"/>
    <property type="match status" value="1"/>
</dbReference>
<evidence type="ECO:0000256" key="2">
    <source>
        <dbReference type="SAM" id="MobiDB-lite"/>
    </source>
</evidence>
<evidence type="ECO:0000256" key="1">
    <source>
        <dbReference type="ARBA" id="ARBA00022801"/>
    </source>
</evidence>
<keyword evidence="1 4" id="KW-0378">Hydrolase</keyword>
<proteinExistence type="predicted"/>
<feature type="domain" description="Beta-lactamase-related" evidence="3">
    <location>
        <begin position="60"/>
        <end position="471"/>
    </location>
</feature>
<accession>A0A2K4Y7L1</accession>
<dbReference type="InterPro" id="IPR050789">
    <property type="entry name" value="Diverse_Enzym_Activities"/>
</dbReference>
<feature type="compositionally biased region" description="Low complexity" evidence="2">
    <location>
        <begin position="391"/>
        <end position="400"/>
    </location>
</feature>
<dbReference type="Gene3D" id="3.40.710.10">
    <property type="entry name" value="DD-peptidase/beta-lactamase superfamily"/>
    <property type="match status" value="1"/>
</dbReference>
<protein>
    <submittedName>
        <fullName evidence="4">Serine hydrolase</fullName>
    </submittedName>
</protein>
<dbReference type="InterPro" id="IPR012338">
    <property type="entry name" value="Beta-lactam/transpept-like"/>
</dbReference>
<evidence type="ECO:0000259" key="3">
    <source>
        <dbReference type="Pfam" id="PF00144"/>
    </source>
</evidence>
<feature type="compositionally biased region" description="Basic and acidic residues" evidence="2">
    <location>
        <begin position="302"/>
        <end position="320"/>
    </location>
</feature>
<feature type="non-terminal residue" evidence="4">
    <location>
        <position position="1"/>
    </location>
</feature>
<sequence>LTNRAGKSIRQATGLGIVALAFVAACSHGEAAHHPLSRAGQATQTPEAAPAADFSNISELINDSIAANRLPGAVAVIGHDGKVAFHQAYGSRKLADEPGLDGLPAPAEPMTEDTIFDLASLTKSLATATAVMQLYEQGQIAFDDPVQHYLPDFNTASNPRRAQVTVRMLLTHTSGLPGDVNLGDPWGLDGADKAEGIHRALTTPLESGPGDGFAYSDINFVLLGALVEKVTGEDLDVYVQRRVFAPLGMTDTRYLPPAKACGPHQTIGSAVSWAPSPHGSARDACPAGTWDVGLLPRIAPTARDEEGRADPGRNPDLDHLLRGTVQDTTARRMGGVAGHAGVFSTAHDVSVFAQALLDRLAGRPSEFPLLQTTLEMMTSPQQPGRSPRQLEAANAAAREAGPNTTNPLLADHYPAIAGENLRGFGWDIDTTDSTARGAIFPIGSFGHTGFTGTSVWMDPGSDTYIVLLSNSIHVRGSPPMSKLRGEVATAAARALHL</sequence>
<organism evidence="4 5">
    <name type="scientific">Mycobacterium ahvazicum</name>
    <dbReference type="NCBI Taxonomy" id="1964395"/>
    <lineage>
        <taxon>Bacteria</taxon>
        <taxon>Bacillati</taxon>
        <taxon>Actinomycetota</taxon>
        <taxon>Actinomycetes</taxon>
        <taxon>Mycobacteriales</taxon>
        <taxon>Mycobacteriaceae</taxon>
        <taxon>Mycobacterium</taxon>
        <taxon>Mycobacterium simiae complex</taxon>
    </lineage>
</organism>
<evidence type="ECO:0000313" key="4">
    <source>
        <dbReference type="EMBL" id="SOX52778.1"/>
    </source>
</evidence>
<dbReference type="Proteomes" id="UP000236318">
    <property type="component" value="Unassembled WGS sequence"/>
</dbReference>
<dbReference type="Pfam" id="PF00144">
    <property type="entry name" value="Beta-lactamase"/>
    <property type="match status" value="1"/>
</dbReference>